<keyword evidence="1" id="KW-0285">Flavoprotein</keyword>
<keyword evidence="4" id="KW-0503">Monooxygenase</keyword>
<evidence type="ECO:0000313" key="6">
    <source>
        <dbReference type="EMBL" id="CAB4763674.1"/>
    </source>
</evidence>
<dbReference type="PANTHER" id="PTHR42847">
    <property type="entry name" value="ALKANESULFONATE MONOOXYGENASE"/>
    <property type="match status" value="1"/>
</dbReference>
<dbReference type="GO" id="GO:0008726">
    <property type="term" value="F:alkanesulfonate monooxygenase activity"/>
    <property type="evidence" value="ECO:0007669"/>
    <property type="project" value="TreeGrafter"/>
</dbReference>
<evidence type="ECO:0000256" key="4">
    <source>
        <dbReference type="ARBA" id="ARBA00023033"/>
    </source>
</evidence>
<dbReference type="NCBIfam" id="TIGR03619">
    <property type="entry name" value="F420_Rv2161c"/>
    <property type="match status" value="1"/>
</dbReference>
<dbReference type="EMBL" id="CAEZYY010000030">
    <property type="protein sequence ID" value="CAB4763674.1"/>
    <property type="molecule type" value="Genomic_DNA"/>
</dbReference>
<name>A0A6J6UWK2_9ZZZZ</name>
<organism evidence="6">
    <name type="scientific">freshwater metagenome</name>
    <dbReference type="NCBI Taxonomy" id="449393"/>
    <lineage>
        <taxon>unclassified sequences</taxon>
        <taxon>metagenomes</taxon>
        <taxon>ecological metagenomes</taxon>
    </lineage>
</organism>
<evidence type="ECO:0000256" key="3">
    <source>
        <dbReference type="ARBA" id="ARBA00023002"/>
    </source>
</evidence>
<dbReference type="GO" id="GO:0046306">
    <property type="term" value="P:alkanesulfonate catabolic process"/>
    <property type="evidence" value="ECO:0007669"/>
    <property type="project" value="TreeGrafter"/>
</dbReference>
<accession>A0A6J6UWK2</accession>
<keyword evidence="2" id="KW-0288">FMN</keyword>
<feature type="domain" description="Luciferase-like" evidence="5">
    <location>
        <begin position="15"/>
        <end position="257"/>
    </location>
</feature>
<keyword evidence="3" id="KW-0560">Oxidoreductase</keyword>
<dbReference type="Pfam" id="PF00296">
    <property type="entry name" value="Bac_luciferase"/>
    <property type="match status" value="1"/>
</dbReference>
<reference evidence="6" key="1">
    <citation type="submission" date="2020-05" db="EMBL/GenBank/DDBJ databases">
        <authorList>
            <person name="Chiriac C."/>
            <person name="Salcher M."/>
            <person name="Ghai R."/>
            <person name="Kavagutti S V."/>
        </authorList>
    </citation>
    <scope>NUCLEOTIDE SEQUENCE</scope>
</reference>
<dbReference type="SUPFAM" id="SSF51679">
    <property type="entry name" value="Bacterial luciferase-like"/>
    <property type="match status" value="1"/>
</dbReference>
<evidence type="ECO:0000259" key="5">
    <source>
        <dbReference type="Pfam" id="PF00296"/>
    </source>
</evidence>
<dbReference type="InterPro" id="IPR019921">
    <property type="entry name" value="Lucif-like_OxRdtase_Rv2161c"/>
</dbReference>
<evidence type="ECO:0000256" key="1">
    <source>
        <dbReference type="ARBA" id="ARBA00022630"/>
    </source>
</evidence>
<dbReference type="InterPro" id="IPR011251">
    <property type="entry name" value="Luciferase-like_dom"/>
</dbReference>
<sequence length="291" mass="30851">MKFGLAFANTMGWAQPAGAIAAARAAEAAGFESMWTVEHVIFPDDYESAYPYSPSGKMPGGASTPIPDPLVWLAYIASATTTLRLATGILILPERNPLVLAKEVATLDHLSGGRVDLGIGVGWLKEEFDALGVPWEARGARTDEYIEVLRALWSSDHASYSGRFANFKNASSNPKPVRGSVPIVVGGHSRAAAERAGRLGDGFFPGKGDMAGLTELFDVVRQTAADAGRDASSIEFTAGHPGIFGDDPIAAVEEMASLGVGRIILPAFTMFKPTPTEAMEAFAERVIRRVA</sequence>
<proteinExistence type="predicted"/>
<gene>
    <name evidence="6" type="ORF">UFOPK2806_01873</name>
</gene>
<protein>
    <submittedName>
        <fullName evidence="6">Unannotated protein</fullName>
    </submittedName>
</protein>
<dbReference type="AlphaFoldDB" id="A0A6J6UWK2"/>
<dbReference type="PANTHER" id="PTHR42847:SF4">
    <property type="entry name" value="ALKANESULFONATE MONOOXYGENASE-RELATED"/>
    <property type="match status" value="1"/>
</dbReference>
<dbReference type="InterPro" id="IPR050172">
    <property type="entry name" value="SsuD_RutA_monooxygenase"/>
</dbReference>
<evidence type="ECO:0000256" key="2">
    <source>
        <dbReference type="ARBA" id="ARBA00022643"/>
    </source>
</evidence>
<dbReference type="InterPro" id="IPR036661">
    <property type="entry name" value="Luciferase-like_sf"/>
</dbReference>
<dbReference type="Gene3D" id="3.20.20.30">
    <property type="entry name" value="Luciferase-like domain"/>
    <property type="match status" value="1"/>
</dbReference>